<dbReference type="RefSeq" id="WP_036534265.1">
    <property type="nucleotide sequence ID" value="NZ_CP026746.1"/>
</dbReference>
<dbReference type="AlphaFoldDB" id="A0A2L2JK96"/>
<reference evidence="3 4" key="1">
    <citation type="submission" date="2019-02" db="EMBL/GenBank/DDBJ databases">
        <authorList>
            <consortium name="Pathogen Informatics"/>
        </authorList>
    </citation>
    <scope>NUCLEOTIDE SEQUENCE [LARGE SCALE GENOMIC DNA]</scope>
    <source>
        <strain evidence="3 4">3012STDY6756504</strain>
    </source>
</reference>
<proteinExistence type="predicted"/>
<feature type="chain" id="PRO_5039164986" evidence="2">
    <location>
        <begin position="25"/>
        <end position="94"/>
    </location>
</feature>
<name>A0A2L2JK96_9NOCA</name>
<dbReference type="EMBL" id="LR215973">
    <property type="protein sequence ID" value="VFB01758.1"/>
    <property type="molecule type" value="Genomic_DNA"/>
</dbReference>
<evidence type="ECO:0000313" key="4">
    <source>
        <dbReference type="Proteomes" id="UP000290439"/>
    </source>
</evidence>
<gene>
    <name evidence="3" type="ORF">NCTC10797_05584</name>
</gene>
<feature type="compositionally biased region" description="Low complexity" evidence="1">
    <location>
        <begin position="26"/>
        <end position="50"/>
    </location>
</feature>
<accession>A0A2L2JK96</accession>
<evidence type="ECO:0000256" key="1">
    <source>
        <dbReference type="SAM" id="MobiDB-lite"/>
    </source>
</evidence>
<feature type="signal peptide" evidence="2">
    <location>
        <begin position="1"/>
        <end position="24"/>
    </location>
</feature>
<organism evidence="3 4">
    <name type="scientific">Nocardia cyriacigeorgica</name>
    <dbReference type="NCBI Taxonomy" id="135487"/>
    <lineage>
        <taxon>Bacteria</taxon>
        <taxon>Bacillati</taxon>
        <taxon>Actinomycetota</taxon>
        <taxon>Actinomycetes</taxon>
        <taxon>Mycobacteriales</taxon>
        <taxon>Nocardiaceae</taxon>
        <taxon>Nocardia</taxon>
    </lineage>
</organism>
<evidence type="ECO:0000256" key="2">
    <source>
        <dbReference type="SAM" id="SignalP"/>
    </source>
</evidence>
<sequence length="94" mass="8605">MRSAVIAAFIGATLVTGSAGTAAAGVGLPDMPDSGSASSGSAGGLATTGSSGTGSAGLPNLDRLLLGGEKLLCAATGSAAAMAGNAHLGCDMLP</sequence>
<protein>
    <submittedName>
        <fullName evidence="3">Uncharacterized protein</fullName>
    </submittedName>
</protein>
<feature type="region of interest" description="Disordered" evidence="1">
    <location>
        <begin position="26"/>
        <end position="56"/>
    </location>
</feature>
<evidence type="ECO:0000313" key="3">
    <source>
        <dbReference type="EMBL" id="VFB01758.1"/>
    </source>
</evidence>
<dbReference type="GeneID" id="57067017"/>
<keyword evidence="2" id="KW-0732">Signal</keyword>
<dbReference type="Proteomes" id="UP000290439">
    <property type="component" value="Chromosome"/>
</dbReference>